<accession>A0ABT4UM26</accession>
<proteinExistence type="predicted"/>
<reference evidence="1 2" key="1">
    <citation type="submission" date="2022-12" db="EMBL/GenBank/DDBJ databases">
        <title>Chitinophagaceae gen. sp. nov., a new member of the family Chitinophagaceae, isolated from soil in a chemical factory.</title>
        <authorList>
            <person name="Ke Z."/>
        </authorList>
    </citation>
    <scope>NUCLEOTIDE SEQUENCE [LARGE SCALE GENOMIC DNA]</scope>
    <source>
        <strain evidence="1 2">LY-5</strain>
    </source>
</reference>
<dbReference type="RefSeq" id="WP_407032161.1">
    <property type="nucleotide sequence ID" value="NZ_JAQGEF010000018.1"/>
</dbReference>
<name>A0ABT4UM26_9BACT</name>
<evidence type="ECO:0000313" key="1">
    <source>
        <dbReference type="EMBL" id="MDA3615833.1"/>
    </source>
</evidence>
<dbReference type="Proteomes" id="UP001210231">
    <property type="component" value="Unassembled WGS sequence"/>
</dbReference>
<keyword evidence="2" id="KW-1185">Reference proteome</keyword>
<organism evidence="1 2">
    <name type="scientific">Polluticaenibacter yanchengensis</name>
    <dbReference type="NCBI Taxonomy" id="3014562"/>
    <lineage>
        <taxon>Bacteria</taxon>
        <taxon>Pseudomonadati</taxon>
        <taxon>Bacteroidota</taxon>
        <taxon>Chitinophagia</taxon>
        <taxon>Chitinophagales</taxon>
        <taxon>Chitinophagaceae</taxon>
        <taxon>Polluticaenibacter</taxon>
    </lineage>
</organism>
<sequence>SKDGGIIDTIVEEIDEILNGTWKGFEDDEDNIFYTPFDNKMKLDLNDGFAYLAMDSGWSTLPRIPLTDLKAIFQEWIAFRDSVHSIRNDSKWHVKWLNELRKTGKNIIKISKKR</sequence>
<protein>
    <submittedName>
        <fullName evidence="1">Uncharacterized protein</fullName>
    </submittedName>
</protein>
<gene>
    <name evidence="1" type="ORF">O3P16_13520</name>
</gene>
<feature type="non-terminal residue" evidence="1">
    <location>
        <position position="1"/>
    </location>
</feature>
<evidence type="ECO:0000313" key="2">
    <source>
        <dbReference type="Proteomes" id="UP001210231"/>
    </source>
</evidence>
<dbReference type="EMBL" id="JAQGEF010000018">
    <property type="protein sequence ID" value="MDA3615833.1"/>
    <property type="molecule type" value="Genomic_DNA"/>
</dbReference>
<comment type="caution">
    <text evidence="1">The sequence shown here is derived from an EMBL/GenBank/DDBJ whole genome shotgun (WGS) entry which is preliminary data.</text>
</comment>